<evidence type="ECO:0000313" key="4">
    <source>
        <dbReference type="Proteomes" id="UP001203687"/>
    </source>
</evidence>
<organism evidence="3 4">
    <name type="scientific">Psychroserpens algicola</name>
    <dbReference type="NCBI Taxonomy" id="1719034"/>
    <lineage>
        <taxon>Bacteria</taxon>
        <taxon>Pseudomonadati</taxon>
        <taxon>Bacteroidota</taxon>
        <taxon>Flavobacteriia</taxon>
        <taxon>Flavobacteriales</taxon>
        <taxon>Flavobacteriaceae</taxon>
        <taxon>Psychroserpens</taxon>
    </lineage>
</organism>
<reference evidence="3" key="1">
    <citation type="submission" date="2022-04" db="EMBL/GenBank/DDBJ databases">
        <authorList>
            <person name="Ren T."/>
        </authorList>
    </citation>
    <scope>NUCLEOTIDE SEQUENCE</scope>
    <source>
        <strain evidence="3">F63249</strain>
    </source>
</reference>
<dbReference type="GO" id="GO:0016787">
    <property type="term" value="F:hydrolase activity"/>
    <property type="evidence" value="ECO:0007669"/>
    <property type="project" value="UniProtKB-KW"/>
</dbReference>
<evidence type="ECO:0000313" key="3">
    <source>
        <dbReference type="EMBL" id="MCK8481821.1"/>
    </source>
</evidence>
<keyword evidence="4" id="KW-1185">Reference proteome</keyword>
<accession>A0ABT0HBS7</accession>
<feature type="signal peptide" evidence="1">
    <location>
        <begin position="1"/>
        <end position="21"/>
    </location>
</feature>
<protein>
    <submittedName>
        <fullName evidence="3">Alpha/beta hydrolase</fullName>
    </submittedName>
</protein>
<feature type="domain" description="AB hydrolase-1" evidence="2">
    <location>
        <begin position="37"/>
        <end position="271"/>
    </location>
</feature>
<proteinExistence type="predicted"/>
<dbReference type="SUPFAM" id="SSF53474">
    <property type="entry name" value="alpha/beta-Hydrolases"/>
    <property type="match status" value="1"/>
</dbReference>
<name>A0ABT0HBS7_9FLAO</name>
<dbReference type="Gene3D" id="3.40.50.1820">
    <property type="entry name" value="alpha/beta hydrolase"/>
    <property type="match status" value="1"/>
</dbReference>
<sequence length="280" mass="31677">MKTVKNIILFTLFIWSITLNAQSEAFEVEVKGQGDPIVLFPGFTCTGAVWEDLVANLSKTNECHIFTFAGFGDVPPIDTPWLSKIKSSISKYISDHKLEEATIIGHSLGGTLGLWLAADENARYNKVIVVDALPSTGALMMPNFNSETIVYDNPYNERLLQMDAKSFELMATQMASAMSLNKDKQALIKDWMLKADRKTYVYGYTDLLKLDLRETIAKITIPITILAATQPYGEDVVKTTYETQYKNLKNYTIEYAKDSAHFIMFDQPEWLLTRVKEELQ</sequence>
<dbReference type="InterPro" id="IPR029058">
    <property type="entry name" value="AB_hydrolase_fold"/>
</dbReference>
<gene>
    <name evidence="3" type="ORF">MUY34_14405</name>
</gene>
<dbReference type="EMBL" id="JALPQF010000015">
    <property type="protein sequence ID" value="MCK8481821.1"/>
    <property type="molecule type" value="Genomic_DNA"/>
</dbReference>
<dbReference type="PANTHER" id="PTHR43194:SF2">
    <property type="entry name" value="PEROXISOMAL MEMBRANE PROTEIN LPX1"/>
    <property type="match status" value="1"/>
</dbReference>
<dbReference type="RefSeq" id="WP_248413632.1">
    <property type="nucleotide sequence ID" value="NZ_JALPQF010000015.1"/>
</dbReference>
<feature type="chain" id="PRO_5046466891" evidence="1">
    <location>
        <begin position="22"/>
        <end position="280"/>
    </location>
</feature>
<evidence type="ECO:0000259" key="2">
    <source>
        <dbReference type="Pfam" id="PF12697"/>
    </source>
</evidence>
<dbReference type="PANTHER" id="PTHR43194">
    <property type="entry name" value="HYDROLASE ALPHA/BETA FOLD FAMILY"/>
    <property type="match status" value="1"/>
</dbReference>
<dbReference type="InterPro" id="IPR000073">
    <property type="entry name" value="AB_hydrolase_1"/>
</dbReference>
<comment type="caution">
    <text evidence="3">The sequence shown here is derived from an EMBL/GenBank/DDBJ whole genome shotgun (WGS) entry which is preliminary data.</text>
</comment>
<dbReference type="InterPro" id="IPR050228">
    <property type="entry name" value="Carboxylesterase_BioH"/>
</dbReference>
<keyword evidence="3" id="KW-0378">Hydrolase</keyword>
<dbReference type="Proteomes" id="UP001203687">
    <property type="component" value="Unassembled WGS sequence"/>
</dbReference>
<evidence type="ECO:0000256" key="1">
    <source>
        <dbReference type="SAM" id="SignalP"/>
    </source>
</evidence>
<dbReference type="Pfam" id="PF12697">
    <property type="entry name" value="Abhydrolase_6"/>
    <property type="match status" value="1"/>
</dbReference>
<keyword evidence="1" id="KW-0732">Signal</keyword>